<organism evidence="8 9">
    <name type="scientific">Halalkalibacter nanhaiisediminis</name>
    <dbReference type="NCBI Taxonomy" id="688079"/>
    <lineage>
        <taxon>Bacteria</taxon>
        <taxon>Bacillati</taxon>
        <taxon>Bacillota</taxon>
        <taxon>Bacilli</taxon>
        <taxon>Bacillales</taxon>
        <taxon>Bacillaceae</taxon>
        <taxon>Halalkalibacter</taxon>
    </lineage>
</organism>
<gene>
    <name evidence="8" type="ORF">IQ10_03422</name>
</gene>
<dbReference type="GO" id="GO:0020037">
    <property type="term" value="F:heme binding"/>
    <property type="evidence" value="ECO:0007669"/>
    <property type="project" value="InterPro"/>
</dbReference>
<keyword evidence="3 7" id="KW-0349">Heme</keyword>
<feature type="binding site" description="distal binding residue" evidence="7">
    <location>
        <position position="120"/>
    </location>
    <ligand>
        <name>heme</name>
        <dbReference type="ChEBI" id="CHEBI:30413"/>
    </ligand>
    <ligandPart>
        <name>Fe</name>
        <dbReference type="ChEBI" id="CHEBI:18248"/>
    </ligandPart>
</feature>
<dbReference type="PANTHER" id="PTHR47366">
    <property type="entry name" value="TWO-ON-TWO HEMOGLOBIN-3"/>
    <property type="match status" value="1"/>
</dbReference>
<dbReference type="GO" id="GO:0019825">
    <property type="term" value="F:oxygen binding"/>
    <property type="evidence" value="ECO:0007669"/>
    <property type="project" value="InterPro"/>
</dbReference>
<dbReference type="Pfam" id="PF01152">
    <property type="entry name" value="Bac_globin"/>
    <property type="match status" value="1"/>
</dbReference>
<evidence type="ECO:0000256" key="6">
    <source>
        <dbReference type="ARBA" id="ARBA00034496"/>
    </source>
</evidence>
<dbReference type="InterPro" id="IPR009050">
    <property type="entry name" value="Globin-like_sf"/>
</dbReference>
<comment type="caution">
    <text evidence="8">The sequence shown here is derived from an EMBL/GenBank/DDBJ whole genome shotgun (WGS) entry which is preliminary data.</text>
</comment>
<dbReference type="InterPro" id="IPR012292">
    <property type="entry name" value="Globin/Proto"/>
</dbReference>
<dbReference type="EMBL" id="VLKZ01000013">
    <property type="protein sequence ID" value="TWI53288.1"/>
    <property type="molecule type" value="Genomic_DNA"/>
</dbReference>
<keyword evidence="2" id="KW-0813">Transport</keyword>
<proteinExistence type="inferred from homology"/>
<dbReference type="SUPFAM" id="SSF46458">
    <property type="entry name" value="Globin-like"/>
    <property type="match status" value="1"/>
</dbReference>
<dbReference type="Proteomes" id="UP000315711">
    <property type="component" value="Unassembled WGS sequence"/>
</dbReference>
<dbReference type="InterPro" id="IPR001486">
    <property type="entry name" value="Hemoglobin_trunc"/>
</dbReference>
<dbReference type="Gene3D" id="1.10.490.10">
    <property type="entry name" value="Globins"/>
    <property type="match status" value="1"/>
</dbReference>
<protein>
    <submittedName>
        <fullName evidence="8">Hemoglobin</fullName>
    </submittedName>
</protein>
<dbReference type="PROSITE" id="PS01213">
    <property type="entry name" value="GLOBIN_FAM_2"/>
    <property type="match status" value="1"/>
</dbReference>
<dbReference type="PANTHER" id="PTHR47366:SF1">
    <property type="entry name" value="TWO-ON-TWO HEMOGLOBIN-3"/>
    <property type="match status" value="1"/>
</dbReference>
<evidence type="ECO:0000313" key="8">
    <source>
        <dbReference type="EMBL" id="TWI53288.1"/>
    </source>
</evidence>
<evidence type="ECO:0000256" key="1">
    <source>
        <dbReference type="ARBA" id="ARBA00001971"/>
    </source>
</evidence>
<reference evidence="8 9" key="1">
    <citation type="journal article" date="2015" name="Stand. Genomic Sci.">
        <title>Genomic Encyclopedia of Bacterial and Archaeal Type Strains, Phase III: the genomes of soil and plant-associated and newly described type strains.</title>
        <authorList>
            <person name="Whitman W.B."/>
            <person name="Woyke T."/>
            <person name="Klenk H.P."/>
            <person name="Zhou Y."/>
            <person name="Lilburn T.G."/>
            <person name="Beck B.J."/>
            <person name="De Vos P."/>
            <person name="Vandamme P."/>
            <person name="Eisen J.A."/>
            <person name="Garrity G."/>
            <person name="Hugenholtz P."/>
            <person name="Kyrpides N.C."/>
        </authorList>
    </citation>
    <scope>NUCLEOTIDE SEQUENCE [LARGE SCALE GENOMIC DNA]</scope>
    <source>
        <strain evidence="8 9">CGMCC 1.10116</strain>
    </source>
</reference>
<dbReference type="InterPro" id="IPR044203">
    <property type="entry name" value="GlbO/GLB3-like"/>
</dbReference>
<keyword evidence="4" id="KW-0479">Metal-binding</keyword>
<dbReference type="OrthoDB" id="9790913at2"/>
<sequence>MTDLNQTPYEALGGEPVLSSLVDTFYQYVSKHPDLVQLFPSDLTETARKQKQFLTQFLGGPSLYLEEHGHPMLRARHMPFVITPIQAEAWLDCMKKAMDDVGIDGLIREYFLERLTMTAHHMVNHPS</sequence>
<evidence type="ECO:0000313" key="9">
    <source>
        <dbReference type="Proteomes" id="UP000315711"/>
    </source>
</evidence>
<dbReference type="GO" id="GO:0046872">
    <property type="term" value="F:metal ion binding"/>
    <property type="evidence" value="ECO:0007669"/>
    <property type="project" value="UniProtKB-KW"/>
</dbReference>
<name>A0A562Q9A5_9BACI</name>
<accession>A0A562Q9A5</accession>
<keyword evidence="5" id="KW-0408">Iron</keyword>
<dbReference type="RefSeq" id="WP_144451607.1">
    <property type="nucleotide sequence ID" value="NZ_VLKZ01000013.1"/>
</dbReference>
<dbReference type="GO" id="GO:0005344">
    <property type="term" value="F:oxygen carrier activity"/>
    <property type="evidence" value="ECO:0007669"/>
    <property type="project" value="InterPro"/>
</dbReference>
<keyword evidence="9" id="KW-1185">Reference proteome</keyword>
<evidence type="ECO:0000256" key="4">
    <source>
        <dbReference type="ARBA" id="ARBA00022723"/>
    </source>
</evidence>
<dbReference type="FunFam" id="1.10.490.10:FF:000004">
    <property type="entry name" value="Group 2 hemoglobin yjbI"/>
    <property type="match status" value="1"/>
</dbReference>
<evidence type="ECO:0000256" key="7">
    <source>
        <dbReference type="PIRSR" id="PIRSR601486-1"/>
    </source>
</evidence>
<evidence type="ECO:0000256" key="3">
    <source>
        <dbReference type="ARBA" id="ARBA00022617"/>
    </source>
</evidence>
<comment type="cofactor">
    <cofactor evidence="1">
        <name>heme</name>
        <dbReference type="ChEBI" id="CHEBI:30413"/>
    </cofactor>
</comment>
<comment type="similarity">
    <text evidence="6">Belongs to the truncated hemoglobin family. Group II subfamily.</text>
</comment>
<dbReference type="InterPro" id="IPR019795">
    <property type="entry name" value="Globin_bac-like_CS"/>
</dbReference>
<evidence type="ECO:0000256" key="2">
    <source>
        <dbReference type="ARBA" id="ARBA00022448"/>
    </source>
</evidence>
<dbReference type="AlphaFoldDB" id="A0A562Q9A5"/>
<evidence type="ECO:0000256" key="5">
    <source>
        <dbReference type="ARBA" id="ARBA00023004"/>
    </source>
</evidence>